<reference evidence="3 4" key="1">
    <citation type="journal article" date="2016" name="Nat. Commun.">
        <title>Thousands of microbial genomes shed light on interconnected biogeochemical processes in an aquifer system.</title>
        <authorList>
            <person name="Anantharaman K."/>
            <person name="Brown C.T."/>
            <person name="Hug L.A."/>
            <person name="Sharon I."/>
            <person name="Castelle C.J."/>
            <person name="Probst A.J."/>
            <person name="Thomas B.C."/>
            <person name="Singh A."/>
            <person name="Wilkins M.J."/>
            <person name="Karaoz U."/>
            <person name="Brodie E.L."/>
            <person name="Williams K.H."/>
            <person name="Hubbard S.S."/>
            <person name="Banfield J.F."/>
        </authorList>
    </citation>
    <scope>NUCLEOTIDE SEQUENCE [LARGE SCALE GENOMIC DNA]</scope>
</reference>
<gene>
    <name evidence="3" type="ORF">A3A13_01860</name>
</gene>
<evidence type="ECO:0000313" key="4">
    <source>
        <dbReference type="Proteomes" id="UP000178911"/>
    </source>
</evidence>
<accession>A0A1F8GEM9</accession>
<dbReference type="Proteomes" id="UP000178911">
    <property type="component" value="Unassembled WGS sequence"/>
</dbReference>
<comment type="caution">
    <text evidence="3">The sequence shown here is derived from an EMBL/GenBank/DDBJ whole genome shotgun (WGS) entry which is preliminary data.</text>
</comment>
<dbReference type="AlphaFoldDB" id="A0A1F8GEM9"/>
<feature type="region of interest" description="Disordered" evidence="1">
    <location>
        <begin position="37"/>
        <end position="117"/>
    </location>
</feature>
<dbReference type="EMBL" id="MGKJ01000015">
    <property type="protein sequence ID" value="OGN23773.1"/>
    <property type="molecule type" value="Genomic_DNA"/>
</dbReference>
<evidence type="ECO:0000256" key="1">
    <source>
        <dbReference type="SAM" id="MobiDB-lite"/>
    </source>
</evidence>
<keyword evidence="2" id="KW-0732">Signal</keyword>
<feature type="chain" id="PRO_5009535596" evidence="2">
    <location>
        <begin position="26"/>
        <end position="169"/>
    </location>
</feature>
<organism evidence="3 4">
    <name type="scientific">Candidatus Yanofskybacteria bacterium RIFCSPLOWO2_01_FULL_43_22</name>
    <dbReference type="NCBI Taxonomy" id="1802695"/>
    <lineage>
        <taxon>Bacteria</taxon>
        <taxon>Candidatus Yanofskyibacteriota</taxon>
    </lineage>
</organism>
<protein>
    <submittedName>
        <fullName evidence="3">Uncharacterized protein</fullName>
    </submittedName>
</protein>
<sequence>MKVNGRFIFVLASFALLLLVSSALAYTYYVGNTQPADQNEGMMCDMPSMSAGMSEHDHHAMMAQTAAVAGQEQEQEQEQEQGPPRGQGGQPGDTPTHRYSPGDGCSSVNPNAPNKELNGVKPNTVGCTCVRKCVNGNVQEDLSLDEKGVYVCKNACHKDRCSCPDPCKT</sequence>
<name>A0A1F8GEM9_9BACT</name>
<evidence type="ECO:0000256" key="2">
    <source>
        <dbReference type="SAM" id="SignalP"/>
    </source>
</evidence>
<feature type="signal peptide" evidence="2">
    <location>
        <begin position="1"/>
        <end position="25"/>
    </location>
</feature>
<dbReference type="STRING" id="1802695.A3A13_01860"/>
<proteinExistence type="predicted"/>
<evidence type="ECO:0000313" key="3">
    <source>
        <dbReference type="EMBL" id="OGN23773.1"/>
    </source>
</evidence>